<protein>
    <submittedName>
        <fullName evidence="2">Uncharacterized protein</fullName>
    </submittedName>
</protein>
<sequence length="92" mass="10387">MADNQPPPLTLYELTDLCDTKPDKGDNTPKYAGAKSGAKANPERRHRPCYTAISPTAGYFCVSDIAAQQRRWRRIFFDILIYQYTNSDIDAA</sequence>
<organism evidence="2 3">
    <name type="scientific">Novosphingobium ovatum</name>
    <dbReference type="NCBI Taxonomy" id="1908523"/>
    <lineage>
        <taxon>Bacteria</taxon>
        <taxon>Pseudomonadati</taxon>
        <taxon>Pseudomonadota</taxon>
        <taxon>Alphaproteobacteria</taxon>
        <taxon>Sphingomonadales</taxon>
        <taxon>Sphingomonadaceae</taxon>
        <taxon>Novosphingobium</taxon>
    </lineage>
</organism>
<evidence type="ECO:0000256" key="1">
    <source>
        <dbReference type="SAM" id="MobiDB-lite"/>
    </source>
</evidence>
<keyword evidence="3" id="KW-1185">Reference proteome</keyword>
<accession>A0ABW9XC18</accession>
<dbReference type="Proteomes" id="UP000753724">
    <property type="component" value="Unassembled WGS sequence"/>
</dbReference>
<evidence type="ECO:0000313" key="3">
    <source>
        <dbReference type="Proteomes" id="UP000753724"/>
    </source>
</evidence>
<gene>
    <name evidence="2" type="ORF">GTZ99_05640</name>
</gene>
<evidence type="ECO:0000313" key="2">
    <source>
        <dbReference type="EMBL" id="NBC36037.1"/>
    </source>
</evidence>
<name>A0ABW9XC18_9SPHN</name>
<comment type="caution">
    <text evidence="2">The sequence shown here is derived from an EMBL/GenBank/DDBJ whole genome shotgun (WGS) entry which is preliminary data.</text>
</comment>
<reference evidence="3" key="1">
    <citation type="submission" date="2020-01" db="EMBL/GenBank/DDBJ databases">
        <title>Sphingomonas sp. strain CSW-10.</title>
        <authorList>
            <person name="Chen W.-M."/>
        </authorList>
    </citation>
    <scope>NUCLEOTIDE SEQUENCE [LARGE SCALE GENOMIC DNA]</scope>
    <source>
        <strain evidence="3">FSY-8</strain>
    </source>
</reference>
<feature type="region of interest" description="Disordered" evidence="1">
    <location>
        <begin position="19"/>
        <end position="44"/>
    </location>
</feature>
<proteinExistence type="predicted"/>
<dbReference type="EMBL" id="JAAAPO010000002">
    <property type="protein sequence ID" value="NBC36037.1"/>
    <property type="molecule type" value="Genomic_DNA"/>
</dbReference>
<dbReference type="RefSeq" id="WP_161717305.1">
    <property type="nucleotide sequence ID" value="NZ_JAAAPO010000002.1"/>
</dbReference>